<dbReference type="Proteomes" id="UP000070700">
    <property type="component" value="Unassembled WGS sequence"/>
</dbReference>
<gene>
    <name evidence="1" type="ORF">LY89DRAFT_671401</name>
</gene>
<protein>
    <submittedName>
        <fullName evidence="1">Uncharacterized protein</fullName>
    </submittedName>
</protein>
<keyword evidence="2" id="KW-1185">Reference proteome</keyword>
<evidence type="ECO:0000313" key="1">
    <source>
        <dbReference type="EMBL" id="KUJ15004.1"/>
    </source>
</evidence>
<dbReference type="GeneID" id="28822942"/>
<organism evidence="1 2">
    <name type="scientific">Mollisia scopiformis</name>
    <name type="common">Conifer needle endophyte fungus</name>
    <name type="synonym">Phialocephala scopiformis</name>
    <dbReference type="NCBI Taxonomy" id="149040"/>
    <lineage>
        <taxon>Eukaryota</taxon>
        <taxon>Fungi</taxon>
        <taxon>Dikarya</taxon>
        <taxon>Ascomycota</taxon>
        <taxon>Pezizomycotina</taxon>
        <taxon>Leotiomycetes</taxon>
        <taxon>Helotiales</taxon>
        <taxon>Mollisiaceae</taxon>
        <taxon>Mollisia</taxon>
    </lineage>
</organism>
<dbReference type="AlphaFoldDB" id="A0A194X4L1"/>
<dbReference type="EMBL" id="KQ947419">
    <property type="protein sequence ID" value="KUJ15004.1"/>
    <property type="molecule type" value="Genomic_DNA"/>
</dbReference>
<dbReference type="RefSeq" id="XP_018069359.1">
    <property type="nucleotide sequence ID" value="XM_018213216.1"/>
</dbReference>
<dbReference type="InParanoid" id="A0A194X4L1"/>
<evidence type="ECO:0000313" key="2">
    <source>
        <dbReference type="Proteomes" id="UP000070700"/>
    </source>
</evidence>
<accession>A0A194X4L1</accession>
<dbReference type="SUPFAM" id="SSF158397">
    <property type="entry name" value="TM1646-like"/>
    <property type="match status" value="1"/>
</dbReference>
<proteinExistence type="predicted"/>
<dbReference type="OrthoDB" id="10433644at2759"/>
<reference evidence="1 2" key="1">
    <citation type="submission" date="2015-10" db="EMBL/GenBank/DDBJ databases">
        <title>Full genome of DAOMC 229536 Phialocephala scopiformis, a fungal endophyte of spruce producing the potent anti-insectan compound rugulosin.</title>
        <authorList>
            <consortium name="DOE Joint Genome Institute"/>
            <person name="Walker A.K."/>
            <person name="Frasz S.L."/>
            <person name="Seifert K.A."/>
            <person name="Miller J.D."/>
            <person name="Mondo S.J."/>
            <person name="Labutti K."/>
            <person name="Lipzen A."/>
            <person name="Dockter R."/>
            <person name="Kennedy M."/>
            <person name="Grigoriev I.V."/>
            <person name="Spatafora J.W."/>
        </authorList>
    </citation>
    <scope>NUCLEOTIDE SEQUENCE [LARGE SCALE GENOMIC DNA]</scope>
    <source>
        <strain evidence="1 2">CBS 120377</strain>
    </source>
</reference>
<dbReference type="KEGG" id="psco:LY89DRAFT_671401"/>
<dbReference type="InterPro" id="IPR024042">
    <property type="entry name" value="TM1646-like_dom_sf"/>
</dbReference>
<name>A0A194X4L1_MOLSC</name>
<sequence>MADRHSQQIKTTPSMISFHEQQLTKELEHLHSRLEDHKVQTTIEQHPSFRQQKLDKDLVRQLLSRVEYVMMQVKSRHSWVGRTKRLFGAEEFDRKVGALETDTNKLFLKLGIE</sequence>